<dbReference type="EMBL" id="CM055100">
    <property type="protein sequence ID" value="KAJ7545496.1"/>
    <property type="molecule type" value="Genomic_DNA"/>
</dbReference>
<gene>
    <name evidence="1" type="ORF">O6H91_09G122700</name>
</gene>
<accession>A0ACC2CU35</accession>
<organism evidence="1 2">
    <name type="scientific">Diphasiastrum complanatum</name>
    <name type="common">Issler's clubmoss</name>
    <name type="synonym">Lycopodium complanatum</name>
    <dbReference type="NCBI Taxonomy" id="34168"/>
    <lineage>
        <taxon>Eukaryota</taxon>
        <taxon>Viridiplantae</taxon>
        <taxon>Streptophyta</taxon>
        <taxon>Embryophyta</taxon>
        <taxon>Tracheophyta</taxon>
        <taxon>Lycopodiopsida</taxon>
        <taxon>Lycopodiales</taxon>
        <taxon>Lycopodiaceae</taxon>
        <taxon>Lycopodioideae</taxon>
        <taxon>Diphasiastrum</taxon>
    </lineage>
</organism>
<keyword evidence="2" id="KW-1185">Reference proteome</keyword>
<comment type="caution">
    <text evidence="1">The sequence shown here is derived from an EMBL/GenBank/DDBJ whole genome shotgun (WGS) entry which is preliminary data.</text>
</comment>
<evidence type="ECO:0000313" key="2">
    <source>
        <dbReference type="Proteomes" id="UP001162992"/>
    </source>
</evidence>
<name>A0ACC2CU35_DIPCM</name>
<proteinExistence type="predicted"/>
<reference evidence="2" key="1">
    <citation type="journal article" date="2024" name="Proc. Natl. Acad. Sci. U.S.A.">
        <title>Extraordinary preservation of gene collinearity over three hundred million years revealed in homosporous lycophytes.</title>
        <authorList>
            <person name="Li C."/>
            <person name="Wickell D."/>
            <person name="Kuo L.Y."/>
            <person name="Chen X."/>
            <person name="Nie B."/>
            <person name="Liao X."/>
            <person name="Peng D."/>
            <person name="Ji J."/>
            <person name="Jenkins J."/>
            <person name="Williams M."/>
            <person name="Shu S."/>
            <person name="Plott C."/>
            <person name="Barry K."/>
            <person name="Rajasekar S."/>
            <person name="Grimwood J."/>
            <person name="Han X."/>
            <person name="Sun S."/>
            <person name="Hou Z."/>
            <person name="He W."/>
            <person name="Dai G."/>
            <person name="Sun C."/>
            <person name="Schmutz J."/>
            <person name="Leebens-Mack J.H."/>
            <person name="Li F.W."/>
            <person name="Wang L."/>
        </authorList>
    </citation>
    <scope>NUCLEOTIDE SEQUENCE [LARGE SCALE GENOMIC DNA]</scope>
    <source>
        <strain evidence="2">cv. PW_Plant_1</strain>
    </source>
</reference>
<sequence length="1167" mass="128756">MDKKQGRYLEWAQLRMEGRPLMAGLTLGPSSLLWVACRTSSNLVQVFEDGLLQSVWRFPTDPVYVHLGRSVSRKSEESSNLSESDECLRKEHGASLLAITSDGSVWLLDLNQQNHSLSRPTKKQKEATRDGVKQVTGIVDQKKASDVQEPSFSKHKLPKLQSKQDEWGLFDDIDMYDSQELFGFEDVLDTKKKVSSSTTKHVEATQKRSSAGAPAISTSNETQPLMLLWRKFKVSILEETPQKLKVQLVAPTMSLGVVPGACLACFGPHRSVIVLTLLGTLKIFQAGSGSAAAQAYNPLGNNVLSTGESHQTCVLFASVVGGTGEGSIQLSTKFLGSIFAKCGIQQATNAVFTGDTAGRVHAIPVDISGTTMWAPILLCELKEPILALLAVSSVAPAFETSRPGDGRSNTTTTDKSPFLKSKTVVDARTEQEPREYNHLLVIGKQGRVMAMYPKNKREESFHSLFLSADCLEGSSWANHHTFAGSHMEGLVLRDWVIKFPVVEACILGSAQLCYCTGSRIFVMDLFEDVNFSYDSFGSHRPAAAVLESSAEGITRKKLYRKYLHRRLRETFVSREVPLSDTVVHLISKVSFSGTVSGRPVVALTSKGRLLSVEVSEHSLLTGEADSSSSAEFQKSWSTVYTRTKARFTELIEKIAEATQLFNAVQRRVVALNFAIHELAAALHIAYHLSTGCCSDFLKRPASLPDGYKLIRQIPESQNLSTCRLWCSLTVYHHPSISLSAEHLQFSHCNHQVPFSSTAVSYDCSTSPIRLSVDLYNHSSFPLSHHWSMLLKVGPLISSCKSVASFSTIINSGRGLPIGGHCTSDFDFVAPCKNWEPLLASIYLCHIHDFHKLLLDSSGSDNTASDDCFHVSPYCYEISAGKLLNGDEELQFWNECASTRHAGSSTLDEGAQGFLNTPGAACFLLSQYRIDVLSFLMPPTSGLGYKLYDILSESQGHTEHVFGSFSGSITLQARPDQMDAKATELWALFCLEDLVQRSNLKVGNELVMSTPAGGMVSFSLDKEVAEDGIEAFWRVKLQASSLQVGCLVREAILSRLEEREKNTRFSEGSGNLHSSADQHELHCLEKATQFDPHERLRDVDDETLMAVMKNVEKIGHRAEVLLRCWEDVRACAQQEGTDIVINLLNDTYALVQELLEAYRTFCKISPLR</sequence>
<evidence type="ECO:0000313" key="1">
    <source>
        <dbReference type="EMBL" id="KAJ7545496.1"/>
    </source>
</evidence>
<dbReference type="Proteomes" id="UP001162992">
    <property type="component" value="Chromosome 9"/>
</dbReference>
<protein>
    <submittedName>
        <fullName evidence="1">Uncharacterized protein</fullName>
    </submittedName>
</protein>